<sequence>MFIPASPKTCYHIPSPDGKEQKWTPTGFSLSSTLDLRKLEKPVYAGYPPRAIALWQYPGCKSEYGLPIVVIKLWNETGTQTLKSFWPSIWYADREHFKLGISEVGARSFEELEEGSWLWERIGQDLRYGDVYEVLTVFGEEVTGELYPGLLKEPVGSDDLETVPVILPAVQRMEAIGSPRDLSRDYSNSGLGFSYETGPSRNFLDSQNSYSGHSGTENTASFLEASGSDVYFGSDINSNNIT</sequence>
<proteinExistence type="predicted"/>
<organism evidence="1 2">
    <name type="scientific">Orbilia blumenaviensis</name>
    <dbReference type="NCBI Taxonomy" id="1796055"/>
    <lineage>
        <taxon>Eukaryota</taxon>
        <taxon>Fungi</taxon>
        <taxon>Dikarya</taxon>
        <taxon>Ascomycota</taxon>
        <taxon>Pezizomycotina</taxon>
        <taxon>Orbiliomycetes</taxon>
        <taxon>Orbiliales</taxon>
        <taxon>Orbiliaceae</taxon>
        <taxon>Orbilia</taxon>
    </lineage>
</organism>
<evidence type="ECO:0000313" key="2">
    <source>
        <dbReference type="Proteomes" id="UP001373714"/>
    </source>
</evidence>
<dbReference type="Proteomes" id="UP001373714">
    <property type="component" value="Unassembled WGS sequence"/>
</dbReference>
<dbReference type="EMBL" id="JAVHNS010000002">
    <property type="protein sequence ID" value="KAK6362177.1"/>
    <property type="molecule type" value="Genomic_DNA"/>
</dbReference>
<evidence type="ECO:0000313" key="1">
    <source>
        <dbReference type="EMBL" id="KAK6362177.1"/>
    </source>
</evidence>
<name>A0AAV9VMV8_9PEZI</name>
<accession>A0AAV9VMV8</accession>
<gene>
    <name evidence="1" type="ORF">TWF730_005873</name>
</gene>
<keyword evidence="2" id="KW-1185">Reference proteome</keyword>
<dbReference type="AlphaFoldDB" id="A0AAV9VMV8"/>
<comment type="caution">
    <text evidence="1">The sequence shown here is derived from an EMBL/GenBank/DDBJ whole genome shotgun (WGS) entry which is preliminary data.</text>
</comment>
<reference evidence="1 2" key="1">
    <citation type="submission" date="2019-10" db="EMBL/GenBank/DDBJ databases">
        <authorList>
            <person name="Palmer J.M."/>
        </authorList>
    </citation>
    <scope>NUCLEOTIDE SEQUENCE [LARGE SCALE GENOMIC DNA]</scope>
    <source>
        <strain evidence="1 2">TWF730</strain>
    </source>
</reference>
<protein>
    <submittedName>
        <fullName evidence="1">Uncharacterized protein</fullName>
    </submittedName>
</protein>